<dbReference type="EMBL" id="AAQJ02000001">
    <property type="protein sequence ID" value="EDP46599.1"/>
    <property type="molecule type" value="Genomic_DNA"/>
</dbReference>
<dbReference type="Proteomes" id="UP000054075">
    <property type="component" value="Unassembled WGS sequence"/>
</dbReference>
<sequence>MSIAHKIEQQGLRKGWYEEDLKIARRMLARGADCGYMKDVIGLSDQDLLNLED</sequence>
<gene>
    <name evidence="1" type="ORF">RICGR_1332</name>
</gene>
<evidence type="ECO:0008006" key="3">
    <source>
        <dbReference type="Google" id="ProtNLM"/>
    </source>
</evidence>
<keyword evidence="2" id="KW-1185">Reference proteome</keyword>
<name>A8PPL6_9COXI</name>
<reference evidence="1" key="1">
    <citation type="submission" date="2006-04" db="EMBL/GenBank/DDBJ databases">
        <authorList>
            <person name="Seshadri R."/>
            <person name="Federici B.A."/>
        </authorList>
    </citation>
    <scope>NUCLEOTIDE SEQUENCE [LARGE SCALE GENOMIC DNA]</scope>
</reference>
<proteinExistence type="predicted"/>
<organism evidence="1 2">
    <name type="scientific">Rickettsiella grylli</name>
    <dbReference type="NCBI Taxonomy" id="59196"/>
    <lineage>
        <taxon>Bacteria</taxon>
        <taxon>Pseudomonadati</taxon>
        <taxon>Pseudomonadota</taxon>
        <taxon>Gammaproteobacteria</taxon>
        <taxon>Legionellales</taxon>
        <taxon>Coxiellaceae</taxon>
        <taxon>Rickettsiella</taxon>
    </lineage>
</organism>
<comment type="caution">
    <text evidence="1">The sequence shown here is derived from an EMBL/GenBank/DDBJ whole genome shotgun (WGS) entry which is preliminary data.</text>
</comment>
<dbReference type="AlphaFoldDB" id="A8PPL6"/>
<evidence type="ECO:0000313" key="2">
    <source>
        <dbReference type="Proteomes" id="UP000054075"/>
    </source>
</evidence>
<evidence type="ECO:0000313" key="1">
    <source>
        <dbReference type="EMBL" id="EDP46599.1"/>
    </source>
</evidence>
<reference evidence="1" key="2">
    <citation type="submission" date="2007-10" db="EMBL/GenBank/DDBJ databases">
        <authorList>
            <person name="Myers G.S."/>
        </authorList>
    </citation>
    <scope>NUCLEOTIDE SEQUENCE [LARGE SCALE GENOMIC DNA]</scope>
</reference>
<protein>
    <recommendedName>
        <fullName evidence="3">Transposase</fullName>
    </recommendedName>
</protein>
<accession>A8PPL6</accession>